<dbReference type="EMBL" id="CM001224">
    <property type="protein sequence ID" value="KEH20565.1"/>
    <property type="molecule type" value="Genomic_DNA"/>
</dbReference>
<evidence type="ECO:0000313" key="1">
    <source>
        <dbReference type="EMBL" id="KEH20565.1"/>
    </source>
</evidence>
<organism evidence="1 3">
    <name type="scientific">Medicago truncatula</name>
    <name type="common">Barrel medic</name>
    <name type="synonym">Medicago tribuloides</name>
    <dbReference type="NCBI Taxonomy" id="3880"/>
    <lineage>
        <taxon>Eukaryota</taxon>
        <taxon>Viridiplantae</taxon>
        <taxon>Streptophyta</taxon>
        <taxon>Embryophyta</taxon>
        <taxon>Tracheophyta</taxon>
        <taxon>Spermatophyta</taxon>
        <taxon>Magnoliopsida</taxon>
        <taxon>eudicotyledons</taxon>
        <taxon>Gunneridae</taxon>
        <taxon>Pentapetalae</taxon>
        <taxon>rosids</taxon>
        <taxon>fabids</taxon>
        <taxon>Fabales</taxon>
        <taxon>Fabaceae</taxon>
        <taxon>Papilionoideae</taxon>
        <taxon>50 kb inversion clade</taxon>
        <taxon>NPAAA clade</taxon>
        <taxon>Hologalegina</taxon>
        <taxon>IRL clade</taxon>
        <taxon>Trifolieae</taxon>
        <taxon>Medicago</taxon>
    </lineage>
</organism>
<dbReference type="Proteomes" id="UP000002051">
    <property type="component" value="Chromosome 8"/>
</dbReference>
<dbReference type="Gene3D" id="1.25.40.10">
    <property type="entry name" value="Tetratricopeptide repeat domain"/>
    <property type="match status" value="1"/>
</dbReference>
<dbReference type="EnsemblPlants" id="KEH20565">
    <property type="protein sequence ID" value="KEH20565"/>
    <property type="gene ID" value="MTR_8g080260"/>
</dbReference>
<proteinExistence type="predicted"/>
<reference evidence="1 3" key="2">
    <citation type="journal article" date="2014" name="BMC Genomics">
        <title>An improved genome release (version Mt4.0) for the model legume Medicago truncatula.</title>
        <authorList>
            <person name="Tang H."/>
            <person name="Krishnakumar V."/>
            <person name="Bidwell S."/>
            <person name="Rosen B."/>
            <person name="Chan A."/>
            <person name="Zhou S."/>
            <person name="Gentzbittel L."/>
            <person name="Childs K.L."/>
            <person name="Yandell M."/>
            <person name="Gundlach H."/>
            <person name="Mayer K.F."/>
            <person name="Schwartz D.C."/>
            <person name="Town C.D."/>
        </authorList>
    </citation>
    <scope>GENOME REANNOTATION</scope>
    <source>
        <strain evidence="1">A17</strain>
        <strain evidence="2 3">cv. Jemalong A17</strain>
    </source>
</reference>
<keyword evidence="3" id="KW-1185">Reference proteome</keyword>
<sequence length="233" mass="27057">MIKEAYALYMAANEKRKTNPNWSLKLKMLLPLNTIKILCLRKETVHLALEMLNDIPEVDAWEEWLKQTLFMHVARALCGFKNLEAAKKLILKMIADSLHPSIYDISIIITAYVKAGEIGQVLEMVMLLESIGVYICDPLMLQKFDIALKSLTRMKDFGVSHINLDEYQKLIHSLSLMAMDIKMAREQLEEMEPMDRKMAEKQLSKIAAMDLHMREEKLEEMYLSIKEFIHVPE</sequence>
<protein>
    <submittedName>
        <fullName evidence="1">PPR protein</fullName>
    </submittedName>
</protein>
<dbReference type="GO" id="GO:0006396">
    <property type="term" value="P:RNA processing"/>
    <property type="evidence" value="ECO:0000318"/>
    <property type="project" value="GO_Central"/>
</dbReference>
<evidence type="ECO:0000313" key="3">
    <source>
        <dbReference type="Proteomes" id="UP000002051"/>
    </source>
</evidence>
<reference evidence="2" key="3">
    <citation type="submission" date="2015-04" db="UniProtKB">
        <authorList>
            <consortium name="EnsemblPlants"/>
        </authorList>
    </citation>
    <scope>IDENTIFICATION</scope>
    <source>
        <strain evidence="2">cv. Jemalong A17</strain>
    </source>
</reference>
<accession>A0A072U3Z6</accession>
<name>A0A072U3Z6_MEDTR</name>
<evidence type="ECO:0000313" key="2">
    <source>
        <dbReference type="EnsemblPlants" id="KEH20565"/>
    </source>
</evidence>
<dbReference type="AlphaFoldDB" id="A0A072U3Z6"/>
<dbReference type="HOGENOM" id="CLU_1191434_0_0_1"/>
<dbReference type="STRING" id="3880.A0A072U3Z6"/>
<dbReference type="GO" id="GO:0007005">
    <property type="term" value="P:mitochondrion organization"/>
    <property type="evidence" value="ECO:0000318"/>
    <property type="project" value="GO_Central"/>
</dbReference>
<reference evidence="1 3" key="1">
    <citation type="journal article" date="2011" name="Nature">
        <title>The Medicago genome provides insight into the evolution of rhizobial symbioses.</title>
        <authorList>
            <person name="Young N.D."/>
            <person name="Debelle F."/>
            <person name="Oldroyd G.E."/>
            <person name="Geurts R."/>
            <person name="Cannon S.B."/>
            <person name="Udvardi M.K."/>
            <person name="Benedito V.A."/>
            <person name="Mayer K.F."/>
            <person name="Gouzy J."/>
            <person name="Schoof H."/>
            <person name="Van de Peer Y."/>
            <person name="Proost S."/>
            <person name="Cook D.R."/>
            <person name="Meyers B.C."/>
            <person name="Spannagl M."/>
            <person name="Cheung F."/>
            <person name="De Mita S."/>
            <person name="Krishnakumar V."/>
            <person name="Gundlach H."/>
            <person name="Zhou S."/>
            <person name="Mudge J."/>
            <person name="Bharti A.K."/>
            <person name="Murray J.D."/>
            <person name="Naoumkina M.A."/>
            <person name="Rosen B."/>
            <person name="Silverstein K.A."/>
            <person name="Tang H."/>
            <person name="Rombauts S."/>
            <person name="Zhao P.X."/>
            <person name="Zhou P."/>
            <person name="Barbe V."/>
            <person name="Bardou P."/>
            <person name="Bechner M."/>
            <person name="Bellec A."/>
            <person name="Berger A."/>
            <person name="Berges H."/>
            <person name="Bidwell S."/>
            <person name="Bisseling T."/>
            <person name="Choisne N."/>
            <person name="Couloux A."/>
            <person name="Denny R."/>
            <person name="Deshpande S."/>
            <person name="Dai X."/>
            <person name="Doyle J.J."/>
            <person name="Dudez A.M."/>
            <person name="Farmer A.D."/>
            <person name="Fouteau S."/>
            <person name="Franken C."/>
            <person name="Gibelin C."/>
            <person name="Gish J."/>
            <person name="Goldstein S."/>
            <person name="Gonzalez A.J."/>
            <person name="Green P.J."/>
            <person name="Hallab A."/>
            <person name="Hartog M."/>
            <person name="Hua A."/>
            <person name="Humphray S.J."/>
            <person name="Jeong D.H."/>
            <person name="Jing Y."/>
            <person name="Jocker A."/>
            <person name="Kenton S.M."/>
            <person name="Kim D.J."/>
            <person name="Klee K."/>
            <person name="Lai H."/>
            <person name="Lang C."/>
            <person name="Lin S."/>
            <person name="Macmil S.L."/>
            <person name="Magdelenat G."/>
            <person name="Matthews L."/>
            <person name="McCorrison J."/>
            <person name="Monaghan E.L."/>
            <person name="Mun J.H."/>
            <person name="Najar F.Z."/>
            <person name="Nicholson C."/>
            <person name="Noirot C."/>
            <person name="O'Bleness M."/>
            <person name="Paule C.R."/>
            <person name="Poulain J."/>
            <person name="Prion F."/>
            <person name="Qin B."/>
            <person name="Qu C."/>
            <person name="Retzel E.F."/>
            <person name="Riddle C."/>
            <person name="Sallet E."/>
            <person name="Samain S."/>
            <person name="Samson N."/>
            <person name="Sanders I."/>
            <person name="Saurat O."/>
            <person name="Scarpelli C."/>
            <person name="Schiex T."/>
            <person name="Segurens B."/>
            <person name="Severin A.J."/>
            <person name="Sherrier D.J."/>
            <person name="Shi R."/>
            <person name="Sims S."/>
            <person name="Singer S.R."/>
            <person name="Sinharoy S."/>
            <person name="Sterck L."/>
            <person name="Viollet A."/>
            <person name="Wang B.B."/>
            <person name="Wang K."/>
            <person name="Wang M."/>
            <person name="Wang X."/>
            <person name="Warfsmann J."/>
            <person name="Weissenbach J."/>
            <person name="White D.D."/>
            <person name="White J.D."/>
            <person name="Wiley G.B."/>
            <person name="Wincker P."/>
            <person name="Xing Y."/>
            <person name="Yang L."/>
            <person name="Yao Z."/>
            <person name="Ying F."/>
            <person name="Zhai J."/>
            <person name="Zhou L."/>
            <person name="Zuber A."/>
            <person name="Denarie J."/>
            <person name="Dixon R.A."/>
            <person name="May G.D."/>
            <person name="Schwartz D.C."/>
            <person name="Rogers J."/>
            <person name="Quetier F."/>
            <person name="Town C.D."/>
            <person name="Roe B.A."/>
        </authorList>
    </citation>
    <scope>NUCLEOTIDE SEQUENCE [LARGE SCALE GENOMIC DNA]</scope>
    <source>
        <strain evidence="1">A17</strain>
        <strain evidence="2 3">cv. Jemalong A17</strain>
    </source>
</reference>
<dbReference type="InterPro" id="IPR011990">
    <property type="entry name" value="TPR-like_helical_dom_sf"/>
</dbReference>
<dbReference type="GO" id="GO:0005739">
    <property type="term" value="C:mitochondrion"/>
    <property type="evidence" value="ECO:0000318"/>
    <property type="project" value="GO_Central"/>
</dbReference>
<dbReference type="GO" id="GO:0003729">
    <property type="term" value="F:mRNA binding"/>
    <property type="evidence" value="ECO:0000318"/>
    <property type="project" value="GO_Central"/>
</dbReference>
<gene>
    <name evidence="1" type="ordered locus">MTR_8g080260</name>
</gene>